<gene>
    <name evidence="1" type="ORF">BD311DRAFT_526674</name>
</gene>
<protein>
    <submittedName>
        <fullName evidence="1">Uncharacterized protein</fullName>
    </submittedName>
</protein>
<name>A0A4Q9MFZ5_9APHY</name>
<dbReference type="AlphaFoldDB" id="A0A4Q9MFZ5"/>
<dbReference type="EMBL" id="ML143468">
    <property type="protein sequence ID" value="TBU25012.1"/>
    <property type="molecule type" value="Genomic_DNA"/>
</dbReference>
<evidence type="ECO:0000313" key="1">
    <source>
        <dbReference type="EMBL" id="TBU25012.1"/>
    </source>
</evidence>
<dbReference type="Proteomes" id="UP000292957">
    <property type="component" value="Unassembled WGS sequence"/>
</dbReference>
<organism evidence="1">
    <name type="scientific">Dichomitus squalens</name>
    <dbReference type="NCBI Taxonomy" id="114155"/>
    <lineage>
        <taxon>Eukaryota</taxon>
        <taxon>Fungi</taxon>
        <taxon>Dikarya</taxon>
        <taxon>Basidiomycota</taxon>
        <taxon>Agaricomycotina</taxon>
        <taxon>Agaricomycetes</taxon>
        <taxon>Polyporales</taxon>
        <taxon>Polyporaceae</taxon>
        <taxon>Dichomitus</taxon>
    </lineage>
</organism>
<proteinExistence type="predicted"/>
<accession>A0A4Q9MFZ5</accession>
<sequence length="132" mass="14569">MTLAMPMFVAAVPSTAVSPGLIPRIRETSLEDSRSGFVVKMIKKLKLAVHTCVLFAWRRVNELMAIDDGRAVSTSLVGPCDIVVCKCRCSFSRGARNIPSRRSLIRRVQREHCLRINAITGPHSVAYCLANT</sequence>
<reference evidence="1" key="1">
    <citation type="submission" date="2019-01" db="EMBL/GenBank/DDBJ databases">
        <title>Draft genome sequences of three monokaryotic isolates of the white-rot basidiomycete fungus Dichomitus squalens.</title>
        <authorList>
            <consortium name="DOE Joint Genome Institute"/>
            <person name="Lopez S.C."/>
            <person name="Andreopoulos B."/>
            <person name="Pangilinan J."/>
            <person name="Lipzen A."/>
            <person name="Riley R."/>
            <person name="Ahrendt S."/>
            <person name="Ng V."/>
            <person name="Barry K."/>
            <person name="Daum C."/>
            <person name="Grigoriev I.V."/>
            <person name="Hilden K.S."/>
            <person name="Makela M.R."/>
            <person name="de Vries R.P."/>
        </authorList>
    </citation>
    <scope>NUCLEOTIDE SEQUENCE [LARGE SCALE GENOMIC DNA]</scope>
    <source>
        <strain evidence="1">OM18370.1</strain>
    </source>
</reference>